<dbReference type="Proteomes" id="UP000005092">
    <property type="component" value="Unassembled WGS sequence"/>
</dbReference>
<dbReference type="HOGENOM" id="CLU_2938565_0_0_5"/>
<name>I9N098_RHILT</name>
<sequence length="70" mass="7771">MGFHAGVNKGWMTLHAFRLPEKVEPSPENREQVYALAVYGETREVAMNDDRTNIRSVPLAAADTRTAIAV</sequence>
<gene>
    <name evidence="1" type="ORF">Rleg9DRAFT_0027</name>
</gene>
<protein>
    <submittedName>
        <fullName evidence="1">Uncharacterized protein</fullName>
    </submittedName>
</protein>
<dbReference type="RefSeq" id="WP_003594524.1">
    <property type="nucleotide sequence ID" value="NZ_JH719382.1"/>
</dbReference>
<accession>I9N098</accession>
<dbReference type="AlphaFoldDB" id="I9N098"/>
<dbReference type="EMBL" id="JH719382">
    <property type="protein sequence ID" value="EJB01299.1"/>
    <property type="molecule type" value="Genomic_DNA"/>
</dbReference>
<reference evidence="1 2" key="1">
    <citation type="submission" date="2012-02" db="EMBL/GenBank/DDBJ databases">
        <title>Improved High-Quality Draft Sequence of Rhizobium leguminosarum bv. trifolii WSM597.</title>
        <authorList>
            <consortium name="US DOE Joint Genome Institute"/>
            <person name="Lucas S."/>
            <person name="Han J."/>
            <person name="Lapidus A."/>
            <person name="Cheng J.-F."/>
            <person name="Goodwin L."/>
            <person name="Pitluck S."/>
            <person name="Peters L."/>
            <person name="Ovchinnikova G."/>
            <person name="Held B."/>
            <person name="Detter J.C."/>
            <person name="Han C."/>
            <person name="Tapia R."/>
            <person name="Land M."/>
            <person name="Hauser L."/>
            <person name="Kyrpides N."/>
            <person name="Ivanova N."/>
            <person name="Pagani I."/>
            <person name="Brau L."/>
            <person name="Yates R."/>
            <person name="O'Hara G."/>
            <person name="Rui T."/>
            <person name="Howieson J."/>
            <person name="Reeve W."/>
            <person name="Woyke T."/>
        </authorList>
    </citation>
    <scope>NUCLEOTIDE SEQUENCE [LARGE SCALE GENOMIC DNA]</scope>
    <source>
        <strain evidence="1 2">WSM597</strain>
    </source>
</reference>
<evidence type="ECO:0000313" key="1">
    <source>
        <dbReference type="EMBL" id="EJB01299.1"/>
    </source>
</evidence>
<proteinExistence type="predicted"/>
<organism evidence="1 2">
    <name type="scientific">Rhizobium leguminosarum bv. trifolii WSM597</name>
    <dbReference type="NCBI Taxonomy" id="754764"/>
    <lineage>
        <taxon>Bacteria</taxon>
        <taxon>Pseudomonadati</taxon>
        <taxon>Pseudomonadota</taxon>
        <taxon>Alphaproteobacteria</taxon>
        <taxon>Hyphomicrobiales</taxon>
        <taxon>Rhizobiaceae</taxon>
        <taxon>Rhizobium/Agrobacterium group</taxon>
        <taxon>Rhizobium</taxon>
    </lineage>
</organism>
<evidence type="ECO:0000313" key="2">
    <source>
        <dbReference type="Proteomes" id="UP000005092"/>
    </source>
</evidence>